<dbReference type="CDD" id="cd18080">
    <property type="entry name" value="TrmD-like"/>
    <property type="match status" value="1"/>
</dbReference>
<protein>
    <recommendedName>
        <fullName evidence="6 15">tRNA (guanine-N(1)-)-methyltransferase</fullName>
        <ecNumber evidence="5 15">2.1.1.228</ecNumber>
    </recommendedName>
    <alternativeName>
        <fullName evidence="12 15">M1G-methyltransferase</fullName>
    </alternativeName>
    <alternativeName>
        <fullName evidence="13 15">tRNA [GM37] methyltransferase</fullName>
    </alternativeName>
</protein>
<gene>
    <name evidence="15 19" type="primary">trmD</name>
    <name evidence="19" type="ORF">HUG15_14285</name>
</gene>
<dbReference type="Gene3D" id="3.40.1280.10">
    <property type="match status" value="1"/>
</dbReference>
<dbReference type="FunFam" id="3.40.1280.10:FF:000001">
    <property type="entry name" value="tRNA (guanine-N(1)-)-methyltransferase"/>
    <property type="match status" value="1"/>
</dbReference>
<evidence type="ECO:0000259" key="18">
    <source>
        <dbReference type="Pfam" id="PF01746"/>
    </source>
</evidence>
<evidence type="ECO:0000313" key="20">
    <source>
        <dbReference type="Proteomes" id="UP000595823"/>
    </source>
</evidence>
<keyword evidence="20" id="KW-1185">Reference proteome</keyword>
<evidence type="ECO:0000256" key="7">
    <source>
        <dbReference type="ARBA" id="ARBA00022490"/>
    </source>
</evidence>
<evidence type="ECO:0000256" key="9">
    <source>
        <dbReference type="ARBA" id="ARBA00022679"/>
    </source>
</evidence>
<dbReference type="EC" id="2.1.1.228" evidence="5 15"/>
<evidence type="ECO:0000256" key="17">
    <source>
        <dbReference type="RuleBase" id="RU003464"/>
    </source>
</evidence>
<evidence type="ECO:0000256" key="6">
    <source>
        <dbReference type="ARBA" id="ARBA00014679"/>
    </source>
</evidence>
<dbReference type="EMBL" id="CP054705">
    <property type="protein sequence ID" value="QQK76618.1"/>
    <property type="molecule type" value="Genomic_DNA"/>
</dbReference>
<comment type="function">
    <text evidence="1 15 17">Specifically methylates guanosine-37 in various tRNAs.</text>
</comment>
<evidence type="ECO:0000256" key="2">
    <source>
        <dbReference type="ARBA" id="ARBA00004496"/>
    </source>
</evidence>
<feature type="binding site" evidence="15 16">
    <location>
        <begin position="130"/>
        <end position="135"/>
    </location>
    <ligand>
        <name>S-adenosyl-L-methionine</name>
        <dbReference type="ChEBI" id="CHEBI:59789"/>
    </ligand>
</feature>
<name>A0A7T6Z408_9BACI</name>
<evidence type="ECO:0000256" key="13">
    <source>
        <dbReference type="ARBA" id="ARBA00033392"/>
    </source>
</evidence>
<evidence type="ECO:0000256" key="8">
    <source>
        <dbReference type="ARBA" id="ARBA00022603"/>
    </source>
</evidence>
<dbReference type="HAMAP" id="MF_00605">
    <property type="entry name" value="TrmD"/>
    <property type="match status" value="1"/>
</dbReference>
<accession>A0A7T6Z408</accession>
<evidence type="ECO:0000256" key="16">
    <source>
        <dbReference type="PIRSR" id="PIRSR000386-1"/>
    </source>
</evidence>
<evidence type="ECO:0000256" key="15">
    <source>
        <dbReference type="HAMAP-Rule" id="MF_00605"/>
    </source>
</evidence>
<dbReference type="NCBIfam" id="NF000648">
    <property type="entry name" value="PRK00026.1"/>
    <property type="match status" value="1"/>
</dbReference>
<keyword evidence="8 15" id="KW-0489">Methyltransferase</keyword>
<evidence type="ECO:0000256" key="1">
    <source>
        <dbReference type="ARBA" id="ARBA00002634"/>
    </source>
</evidence>
<comment type="subcellular location">
    <subcellularLocation>
        <location evidence="2 15 17">Cytoplasm</location>
    </subcellularLocation>
</comment>
<evidence type="ECO:0000313" key="19">
    <source>
        <dbReference type="EMBL" id="QQK76618.1"/>
    </source>
</evidence>
<organism evidence="19 20">
    <name type="scientific">Salicibibacter cibarius</name>
    <dbReference type="NCBI Taxonomy" id="2743000"/>
    <lineage>
        <taxon>Bacteria</taxon>
        <taxon>Bacillati</taxon>
        <taxon>Bacillota</taxon>
        <taxon>Bacilli</taxon>
        <taxon>Bacillales</taxon>
        <taxon>Bacillaceae</taxon>
        <taxon>Salicibibacter</taxon>
    </lineage>
</organism>
<evidence type="ECO:0000256" key="5">
    <source>
        <dbReference type="ARBA" id="ARBA00012807"/>
    </source>
</evidence>
<comment type="subunit">
    <text evidence="4 15 17">Homodimer.</text>
</comment>
<dbReference type="FunFam" id="1.10.1270.20:FF:000001">
    <property type="entry name" value="tRNA (guanine-N(1)-)-methyltransferase"/>
    <property type="match status" value="1"/>
</dbReference>
<dbReference type="KEGG" id="scia:HUG15_14285"/>
<dbReference type="PIRSF" id="PIRSF000386">
    <property type="entry name" value="tRNA_mtase"/>
    <property type="match status" value="1"/>
</dbReference>
<evidence type="ECO:0000256" key="10">
    <source>
        <dbReference type="ARBA" id="ARBA00022691"/>
    </source>
</evidence>
<keyword evidence="11 15" id="KW-0819">tRNA processing</keyword>
<dbReference type="InterPro" id="IPR016009">
    <property type="entry name" value="tRNA_MeTrfase_TRMD/TRM10"/>
</dbReference>
<dbReference type="Gene3D" id="1.10.1270.20">
    <property type="entry name" value="tRNA(m1g37)methyltransferase, domain 2"/>
    <property type="match status" value="1"/>
</dbReference>
<dbReference type="PANTHER" id="PTHR46417">
    <property type="entry name" value="TRNA (GUANINE-N(1)-)-METHYLTRANSFERASE"/>
    <property type="match status" value="1"/>
</dbReference>
<evidence type="ECO:0000256" key="3">
    <source>
        <dbReference type="ARBA" id="ARBA00007630"/>
    </source>
</evidence>
<dbReference type="PANTHER" id="PTHR46417:SF1">
    <property type="entry name" value="TRNA (GUANINE-N(1)-)-METHYLTRANSFERASE"/>
    <property type="match status" value="1"/>
</dbReference>
<keyword evidence="10 15" id="KW-0949">S-adenosyl-L-methionine</keyword>
<sequence length="240" mass="27145">MKINFLTLFPEMFEGVTNSSIWKQARDKGAVDYTVTDFRAYSDNKHNKVDDYPYGGGAGMVLRAQPIVDAVEDVRGGGDARVVMLCPQGTPFSQQKAGELAKEEALILVCGHYEGYDERIRSVVTDEISIGDYVLTGGELPAMIIADSVIRLLPGVLGNESSAQEESFTDGLLEHPHYTRPADFRGMDVPEVLLSGNHAHIEEWRRKESLRRTWERRPDLLEARELDDDEREWLRKFENE</sequence>
<feature type="binding site" evidence="15 16">
    <location>
        <position position="111"/>
    </location>
    <ligand>
        <name>S-adenosyl-L-methionine</name>
        <dbReference type="ChEBI" id="CHEBI:59789"/>
    </ligand>
</feature>
<evidence type="ECO:0000256" key="11">
    <source>
        <dbReference type="ARBA" id="ARBA00022694"/>
    </source>
</evidence>
<feature type="domain" description="tRNA methyltransferase TRMD/TRM10-type" evidence="18">
    <location>
        <begin position="1"/>
        <end position="222"/>
    </location>
</feature>
<dbReference type="RefSeq" id="WP_200123747.1">
    <property type="nucleotide sequence ID" value="NZ_CP054705.1"/>
</dbReference>
<evidence type="ECO:0000256" key="12">
    <source>
        <dbReference type="ARBA" id="ARBA00029736"/>
    </source>
</evidence>
<dbReference type="Pfam" id="PF01746">
    <property type="entry name" value="tRNA_m1G_MT"/>
    <property type="match status" value="1"/>
</dbReference>
<dbReference type="GO" id="GO:0002939">
    <property type="term" value="P:tRNA N1-guanine methylation"/>
    <property type="evidence" value="ECO:0007669"/>
    <property type="project" value="TreeGrafter"/>
</dbReference>
<dbReference type="SUPFAM" id="SSF75217">
    <property type="entry name" value="alpha/beta knot"/>
    <property type="match status" value="1"/>
</dbReference>
<dbReference type="GO" id="GO:0052906">
    <property type="term" value="F:tRNA (guanine(37)-N1)-methyltransferase activity"/>
    <property type="evidence" value="ECO:0007669"/>
    <property type="project" value="UniProtKB-UniRule"/>
</dbReference>
<dbReference type="InterPro" id="IPR029028">
    <property type="entry name" value="Alpha/beta_knot_MTases"/>
</dbReference>
<evidence type="ECO:0000256" key="4">
    <source>
        <dbReference type="ARBA" id="ARBA00011738"/>
    </source>
</evidence>
<comment type="similarity">
    <text evidence="3 15 17">Belongs to the RNA methyltransferase TrmD family.</text>
</comment>
<dbReference type="GO" id="GO:0005829">
    <property type="term" value="C:cytosol"/>
    <property type="evidence" value="ECO:0007669"/>
    <property type="project" value="TreeGrafter"/>
</dbReference>
<dbReference type="InterPro" id="IPR023148">
    <property type="entry name" value="tRNA_m1G_MeTrfase_C_sf"/>
</dbReference>
<reference evidence="19 20" key="1">
    <citation type="submission" date="2020-06" db="EMBL/GenBank/DDBJ databases">
        <title>Genomic analysis of Salicibibacter sp. NKC5-3.</title>
        <authorList>
            <person name="Oh Y.J."/>
        </authorList>
    </citation>
    <scope>NUCLEOTIDE SEQUENCE [LARGE SCALE GENOMIC DNA]</scope>
    <source>
        <strain evidence="19 20">NKC5-3</strain>
    </source>
</reference>
<comment type="catalytic activity">
    <reaction evidence="14 15 17">
        <text>guanosine(37) in tRNA + S-adenosyl-L-methionine = N(1)-methylguanosine(37) in tRNA + S-adenosyl-L-homocysteine + H(+)</text>
        <dbReference type="Rhea" id="RHEA:36899"/>
        <dbReference type="Rhea" id="RHEA-COMP:10145"/>
        <dbReference type="Rhea" id="RHEA-COMP:10147"/>
        <dbReference type="ChEBI" id="CHEBI:15378"/>
        <dbReference type="ChEBI" id="CHEBI:57856"/>
        <dbReference type="ChEBI" id="CHEBI:59789"/>
        <dbReference type="ChEBI" id="CHEBI:73542"/>
        <dbReference type="ChEBI" id="CHEBI:74269"/>
        <dbReference type="EC" id="2.1.1.228"/>
    </reaction>
</comment>
<dbReference type="InterPro" id="IPR002649">
    <property type="entry name" value="tRNA_m1G_MeTrfase_TrmD"/>
</dbReference>
<keyword evidence="7 15" id="KW-0963">Cytoplasm</keyword>
<dbReference type="AlphaFoldDB" id="A0A7T6Z408"/>
<dbReference type="NCBIfam" id="TIGR00088">
    <property type="entry name" value="trmD"/>
    <property type="match status" value="1"/>
</dbReference>
<dbReference type="InterPro" id="IPR029026">
    <property type="entry name" value="tRNA_m1G_MTases_N"/>
</dbReference>
<evidence type="ECO:0000256" key="14">
    <source>
        <dbReference type="ARBA" id="ARBA00047783"/>
    </source>
</evidence>
<keyword evidence="9 15" id="KW-0808">Transferase</keyword>
<proteinExistence type="inferred from homology"/>
<dbReference type="Proteomes" id="UP000595823">
    <property type="component" value="Chromosome"/>
</dbReference>